<evidence type="ECO:0000313" key="3">
    <source>
        <dbReference type="Proteomes" id="UP001189429"/>
    </source>
</evidence>
<dbReference type="Proteomes" id="UP001189429">
    <property type="component" value="Unassembled WGS sequence"/>
</dbReference>
<feature type="region of interest" description="Disordered" evidence="1">
    <location>
        <begin position="1"/>
        <end position="56"/>
    </location>
</feature>
<reference evidence="2" key="1">
    <citation type="submission" date="2023-10" db="EMBL/GenBank/DDBJ databases">
        <authorList>
            <person name="Chen Y."/>
            <person name="Shah S."/>
            <person name="Dougan E. K."/>
            <person name="Thang M."/>
            <person name="Chan C."/>
        </authorList>
    </citation>
    <scope>NUCLEOTIDE SEQUENCE [LARGE SCALE GENOMIC DNA]</scope>
</reference>
<proteinExistence type="predicted"/>
<name>A0ABN9W679_9DINO</name>
<gene>
    <name evidence="2" type="ORF">PCOR1329_LOCUS63319</name>
</gene>
<sequence length="727" mass="78905">MQGKPLGGAAAPGGTVGAAAAGAGAGAASAGGAAAGGPPPGAQGAAGGGADTSRDVKTVEIDGGVLFDLRSQLESDGKLKDPEVQATIQSLFSKATQRLEEENAEFPDEPPVGPAPAPPPAWEELLDRLEAFVAGSGFTAEQAKDTHAEFCALAEQELANTYQIDPAQADGDKGRGAPFRFVWRPALTKVGGPYPLGSPVSRAMRRYNVRMEELLFLLRKGRSGQDKQRWVNWRHKHFSLEGYHAEALHEAIQDHKWPGIGVSLMVGDTGLLAVGGQLVRCTLFVCRSLEKLEMKVSRRKSILVASGPKLGKQLAWALREFGFKHVQATKNLGVDFKLKGRNVEKLDPMFAANSLPLQMWVRAVFDSWATDAQMKHAFDYAVKASGTGAAAMALTQPDILFTRALVDSKRTEFPKILQGAEYRWAVKPASGVLGPPLRGTPRVIGAIGREVKATTLPLDLTKFYNYLHHVTTEPTHREALGAQDCEGEPSEWRDWTYPKKQWCCENFNTACPDSEEFDCVAGVDNWKTGWSSAKVDWCCQNYDAQFCSTDGYSCDEGVATWREGWSDKKIQWCCEHSGDAQFCEGDDAADAGAAGDAGEWYDCQEGVDNWLEGWEQPKKLWCCANFNHAFCDEMGRNTLDDFPAPGADAKLECQAGRDRWDAHWPEGRMEWCCQHGGAEFCDPPAPARAAAAAVARGSGEPFECGDVLAVRAESEFAGWPKEPPWGG</sequence>
<evidence type="ECO:0000256" key="1">
    <source>
        <dbReference type="SAM" id="MobiDB-lite"/>
    </source>
</evidence>
<dbReference type="EMBL" id="CAUYUJ010018037">
    <property type="protein sequence ID" value="CAK0880077.1"/>
    <property type="molecule type" value="Genomic_DNA"/>
</dbReference>
<accession>A0ABN9W679</accession>
<organism evidence="2 3">
    <name type="scientific">Prorocentrum cordatum</name>
    <dbReference type="NCBI Taxonomy" id="2364126"/>
    <lineage>
        <taxon>Eukaryota</taxon>
        <taxon>Sar</taxon>
        <taxon>Alveolata</taxon>
        <taxon>Dinophyceae</taxon>
        <taxon>Prorocentrales</taxon>
        <taxon>Prorocentraceae</taxon>
        <taxon>Prorocentrum</taxon>
    </lineage>
</organism>
<feature type="compositionally biased region" description="Low complexity" evidence="1">
    <location>
        <begin position="17"/>
        <end position="32"/>
    </location>
</feature>
<keyword evidence="3" id="KW-1185">Reference proteome</keyword>
<protein>
    <submittedName>
        <fullName evidence="2">Uncharacterized protein</fullName>
    </submittedName>
</protein>
<comment type="caution">
    <text evidence="2">The sequence shown here is derived from an EMBL/GenBank/DDBJ whole genome shotgun (WGS) entry which is preliminary data.</text>
</comment>
<evidence type="ECO:0000313" key="2">
    <source>
        <dbReference type="EMBL" id="CAK0880077.1"/>
    </source>
</evidence>